<proteinExistence type="predicted"/>
<accession>A0AAD5WEH5</accession>
<dbReference type="AlphaFoldDB" id="A0AAD5WEH5"/>
<evidence type="ECO:0000313" key="1">
    <source>
        <dbReference type="EMBL" id="KAJ1367340.1"/>
    </source>
</evidence>
<name>A0AAD5WEH5_PARTN</name>
<evidence type="ECO:0000313" key="2">
    <source>
        <dbReference type="Proteomes" id="UP001196413"/>
    </source>
</evidence>
<keyword evidence="2" id="KW-1185">Reference proteome</keyword>
<dbReference type="Proteomes" id="UP001196413">
    <property type="component" value="Unassembled WGS sequence"/>
</dbReference>
<dbReference type="EMBL" id="JAHQIW010005857">
    <property type="protein sequence ID" value="KAJ1367340.1"/>
    <property type="molecule type" value="Genomic_DNA"/>
</dbReference>
<gene>
    <name evidence="1" type="ORF">KIN20_028235</name>
</gene>
<organism evidence="1 2">
    <name type="scientific">Parelaphostrongylus tenuis</name>
    <name type="common">Meningeal worm</name>
    <dbReference type="NCBI Taxonomy" id="148309"/>
    <lineage>
        <taxon>Eukaryota</taxon>
        <taxon>Metazoa</taxon>
        <taxon>Ecdysozoa</taxon>
        <taxon>Nematoda</taxon>
        <taxon>Chromadorea</taxon>
        <taxon>Rhabditida</taxon>
        <taxon>Rhabditina</taxon>
        <taxon>Rhabditomorpha</taxon>
        <taxon>Strongyloidea</taxon>
        <taxon>Metastrongylidae</taxon>
        <taxon>Parelaphostrongylus</taxon>
    </lineage>
</organism>
<reference evidence="1" key="1">
    <citation type="submission" date="2021-06" db="EMBL/GenBank/DDBJ databases">
        <title>Parelaphostrongylus tenuis whole genome reference sequence.</title>
        <authorList>
            <person name="Garwood T.J."/>
            <person name="Larsen P.A."/>
            <person name="Fountain-Jones N.M."/>
            <person name="Garbe J.R."/>
            <person name="Macchietto M.G."/>
            <person name="Kania S.A."/>
            <person name="Gerhold R.W."/>
            <person name="Richards J.E."/>
            <person name="Wolf T.M."/>
        </authorList>
    </citation>
    <scope>NUCLEOTIDE SEQUENCE</scope>
    <source>
        <strain evidence="1">MNPRO001-30</strain>
        <tissue evidence="1">Meninges</tissue>
    </source>
</reference>
<comment type="caution">
    <text evidence="1">The sequence shown here is derived from an EMBL/GenBank/DDBJ whole genome shotgun (WGS) entry which is preliminary data.</text>
</comment>
<protein>
    <submittedName>
        <fullName evidence="1">Uncharacterized protein</fullName>
    </submittedName>
</protein>
<sequence>MERPLQLLQQDDQNASPQPLKGCLKRGEIEALLQNVAQLPVNSSCGSALQKDPYRGRHAQRPPSLTTVTQQRNGWNMCSGPRNYLYNDSQSPPMYQVSAAVRLDKSTASLSHEVREFAELSARSVFTKCALHIFHSSVLLTIVVPSDDATQALQLSEGAPHCTQDPFCDLANGSPSHPSFREGTGKTCLRRFMEGKLRKGEWKAMKNQNDVMVLQFKDERDANNAFKQLTALPNILATDKSELVVMYN</sequence>